<dbReference type="Proteomes" id="UP001163324">
    <property type="component" value="Chromosome 5"/>
</dbReference>
<keyword evidence="2" id="KW-1185">Reference proteome</keyword>
<proteinExistence type="predicted"/>
<protein>
    <submittedName>
        <fullName evidence="1">Uncharacterized protein</fullName>
    </submittedName>
</protein>
<comment type="caution">
    <text evidence="1">The sequence shown here is derived from an EMBL/GenBank/DDBJ whole genome shotgun (WGS) entry which is preliminary data.</text>
</comment>
<accession>A0ACC0UZD4</accession>
<dbReference type="EMBL" id="CM047944">
    <property type="protein sequence ID" value="KAI9898917.1"/>
    <property type="molecule type" value="Genomic_DNA"/>
</dbReference>
<name>A0ACC0UZD4_9HYPO</name>
<evidence type="ECO:0000313" key="1">
    <source>
        <dbReference type="EMBL" id="KAI9898917.1"/>
    </source>
</evidence>
<gene>
    <name evidence="1" type="ORF">N3K66_005378</name>
</gene>
<organism evidence="1 2">
    <name type="scientific">Trichothecium roseum</name>
    <dbReference type="NCBI Taxonomy" id="47278"/>
    <lineage>
        <taxon>Eukaryota</taxon>
        <taxon>Fungi</taxon>
        <taxon>Dikarya</taxon>
        <taxon>Ascomycota</taxon>
        <taxon>Pezizomycotina</taxon>
        <taxon>Sordariomycetes</taxon>
        <taxon>Hypocreomycetidae</taxon>
        <taxon>Hypocreales</taxon>
        <taxon>Hypocreales incertae sedis</taxon>
        <taxon>Trichothecium</taxon>
    </lineage>
</organism>
<reference evidence="1" key="1">
    <citation type="submission" date="2022-10" db="EMBL/GenBank/DDBJ databases">
        <title>Complete Genome of Trichothecium roseum strain YXFP-22015, a Plant Pathogen Isolated from Citrus.</title>
        <authorList>
            <person name="Wang Y."/>
            <person name="Zhu L."/>
        </authorList>
    </citation>
    <scope>NUCLEOTIDE SEQUENCE</scope>
    <source>
        <strain evidence="1">YXFP-22015</strain>
    </source>
</reference>
<evidence type="ECO:0000313" key="2">
    <source>
        <dbReference type="Proteomes" id="UP001163324"/>
    </source>
</evidence>
<sequence>MCALTLDWKLERKKLHGPVIKGQSTEYGVRNSDRQEEMSTDTRQYSGSTGSYITGWTVEQVFPHHSFRHQSMLNMTPPKSGCIVNNCLSYASILTRFMVHSYPYMPRISFPIHAYTMVVSATDIDDAVEKLDEDDVVQNLCTDDVVENWDISDADMPKPDATDHLICGVPMKYFPIMEDPYQAFSPRTYDKVWSIPGT</sequence>